<dbReference type="PROSITE" id="PS00211">
    <property type="entry name" value="ABC_TRANSPORTER_1"/>
    <property type="match status" value="1"/>
</dbReference>
<dbReference type="SUPFAM" id="SSF52540">
    <property type="entry name" value="P-loop containing nucleoside triphosphate hydrolases"/>
    <property type="match status" value="1"/>
</dbReference>
<comment type="caution">
    <text evidence="5">The sequence shown here is derived from an EMBL/GenBank/DDBJ whole genome shotgun (WGS) entry which is preliminary data.</text>
</comment>
<name>A0A0F4KPV5_9LACO</name>
<dbReference type="PANTHER" id="PTHR42939">
    <property type="entry name" value="ABC TRANSPORTER ATP-BINDING PROTEIN ALBC-RELATED"/>
    <property type="match status" value="1"/>
</dbReference>
<evidence type="ECO:0000256" key="3">
    <source>
        <dbReference type="ARBA" id="ARBA00022840"/>
    </source>
</evidence>
<dbReference type="EMBL" id="JXBZ01000008">
    <property type="protein sequence ID" value="KJY48707.1"/>
    <property type="molecule type" value="Genomic_DNA"/>
</dbReference>
<evidence type="ECO:0000256" key="2">
    <source>
        <dbReference type="ARBA" id="ARBA00022741"/>
    </source>
</evidence>
<feature type="domain" description="ABC transporter" evidence="4">
    <location>
        <begin position="2"/>
        <end position="226"/>
    </location>
</feature>
<dbReference type="InterPro" id="IPR017871">
    <property type="entry name" value="ABC_transporter-like_CS"/>
</dbReference>
<accession>A0A0F4KPV5</accession>
<dbReference type="STRING" id="1218508.JG29_11150"/>
<dbReference type="PANTHER" id="PTHR42939:SF1">
    <property type="entry name" value="ABC TRANSPORTER ATP-BINDING PROTEIN ALBC-RELATED"/>
    <property type="match status" value="1"/>
</dbReference>
<protein>
    <submittedName>
        <fullName evidence="5">ABC transporter, ATP-binding protein</fullName>
    </submittedName>
</protein>
<dbReference type="Gene3D" id="3.40.50.300">
    <property type="entry name" value="P-loop containing nucleotide triphosphate hydrolases"/>
    <property type="match status" value="1"/>
</dbReference>
<dbReference type="AlphaFoldDB" id="A0A0F4KPV5"/>
<dbReference type="InterPro" id="IPR027417">
    <property type="entry name" value="P-loop_NTPase"/>
</dbReference>
<dbReference type="Pfam" id="PF00005">
    <property type="entry name" value="ABC_tran"/>
    <property type="match status" value="1"/>
</dbReference>
<dbReference type="PATRIC" id="fig|1218508.4.peg.1101"/>
<evidence type="ECO:0000313" key="5">
    <source>
        <dbReference type="EMBL" id="KJY48707.1"/>
    </source>
</evidence>
<gene>
    <name evidence="5" type="ORF">JG29_11150</name>
</gene>
<dbReference type="GO" id="GO:0005524">
    <property type="term" value="F:ATP binding"/>
    <property type="evidence" value="ECO:0007669"/>
    <property type="project" value="UniProtKB-KW"/>
</dbReference>
<keyword evidence="2" id="KW-0547">Nucleotide-binding</keyword>
<dbReference type="HOGENOM" id="CLU_000604_1_2_9"/>
<dbReference type="Proteomes" id="UP000033695">
    <property type="component" value="Unassembled WGS sequence"/>
</dbReference>
<dbReference type="InterPro" id="IPR003439">
    <property type="entry name" value="ABC_transporter-like_ATP-bd"/>
</dbReference>
<dbReference type="PROSITE" id="PS50893">
    <property type="entry name" value="ABC_TRANSPORTER_2"/>
    <property type="match status" value="1"/>
</dbReference>
<evidence type="ECO:0000259" key="4">
    <source>
        <dbReference type="PROSITE" id="PS50893"/>
    </source>
</evidence>
<dbReference type="OrthoDB" id="1551385at2"/>
<evidence type="ECO:0000313" key="6">
    <source>
        <dbReference type="Proteomes" id="UP000033695"/>
    </source>
</evidence>
<reference evidence="5 6" key="1">
    <citation type="submission" date="2014-12" db="EMBL/GenBank/DDBJ databases">
        <title>Comparative genomics of the lactic acid bacteria isolated from the honey bee gut.</title>
        <authorList>
            <person name="Ellegaard K.M."/>
            <person name="Tamarit D."/>
            <person name="Javelind E."/>
            <person name="Olofsson T."/>
            <person name="Andersson S.G."/>
            <person name="Vasquez A."/>
        </authorList>
    </citation>
    <scope>NUCLEOTIDE SEQUENCE [LARGE SCALE GENOMIC DNA]</scope>
    <source>
        <strain evidence="5 6">Hon2</strain>
    </source>
</reference>
<evidence type="ECO:0000256" key="1">
    <source>
        <dbReference type="ARBA" id="ARBA00022448"/>
    </source>
</evidence>
<dbReference type="InterPro" id="IPR051782">
    <property type="entry name" value="ABC_Transporter_VariousFunc"/>
</dbReference>
<keyword evidence="1" id="KW-0813">Transport</keyword>
<proteinExistence type="predicted"/>
<organism evidence="5 6">
    <name type="scientific">Bombilactobacillus mellis</name>
    <dbReference type="NCBI Taxonomy" id="1218508"/>
    <lineage>
        <taxon>Bacteria</taxon>
        <taxon>Bacillati</taxon>
        <taxon>Bacillota</taxon>
        <taxon>Bacilli</taxon>
        <taxon>Lactobacillales</taxon>
        <taxon>Lactobacillaceae</taxon>
        <taxon>Bombilactobacillus</taxon>
    </lineage>
</organism>
<dbReference type="RefSeq" id="WP_052696319.1">
    <property type="nucleotide sequence ID" value="NZ_JBHTHW010000008.1"/>
</dbReference>
<sequence length="288" mass="32684">MISINNLTTVIEDKKILNNINLKWSSNQKVGIIGLNGAGKTSVFKSILQLGFFQNNSISYPANLNIKDDIGYLSENRGLFTKETVAKNLSYFALLNLLDAPTAAERIKFWLSFFKINELSDKKIFELSKGNQQKVQFIASIIGLPKYMILDEPFSGIDPLNADLFIQAINYLYENNTTVMYSSHQMNYVEEIANMIYVIKDGQIVESGTLNDIKNRYRTISVMNSKELEALKNKLAKNSLQFFADNNSFTVQNSHKLISDFKDYKIGQPSLEQIFKLINGEANIEKTI</sequence>
<dbReference type="GO" id="GO:0016887">
    <property type="term" value="F:ATP hydrolysis activity"/>
    <property type="evidence" value="ECO:0007669"/>
    <property type="project" value="InterPro"/>
</dbReference>
<keyword evidence="3 5" id="KW-0067">ATP-binding</keyword>
<keyword evidence="6" id="KW-1185">Reference proteome</keyword>